<evidence type="ECO:0000313" key="2">
    <source>
        <dbReference type="Proteomes" id="UP000184050"/>
    </source>
</evidence>
<dbReference type="EMBL" id="FQZE01000004">
    <property type="protein sequence ID" value="SHI61908.1"/>
    <property type="molecule type" value="Genomic_DNA"/>
</dbReference>
<dbReference type="STRING" id="1168035.SAMN05444280_10419"/>
<name>A0A1M6CMH1_9BACT</name>
<evidence type="ECO:0000313" key="1">
    <source>
        <dbReference type="EMBL" id="SHI61908.1"/>
    </source>
</evidence>
<dbReference type="AlphaFoldDB" id="A0A1M6CMH1"/>
<keyword evidence="2" id="KW-1185">Reference proteome</keyword>
<dbReference type="Proteomes" id="UP000184050">
    <property type="component" value="Unassembled WGS sequence"/>
</dbReference>
<sequence length="43" mass="5040">MKNLLFFFFLFPQLLFAQKVIVLSVNQPPEFGFSVNKTDITIF</sequence>
<organism evidence="1 2">
    <name type="scientific">Tangfeifania diversioriginum</name>
    <dbReference type="NCBI Taxonomy" id="1168035"/>
    <lineage>
        <taxon>Bacteria</taxon>
        <taxon>Pseudomonadati</taxon>
        <taxon>Bacteroidota</taxon>
        <taxon>Bacteroidia</taxon>
        <taxon>Marinilabiliales</taxon>
        <taxon>Prolixibacteraceae</taxon>
        <taxon>Tangfeifania</taxon>
    </lineage>
</organism>
<reference evidence="1 2" key="1">
    <citation type="submission" date="2016-11" db="EMBL/GenBank/DDBJ databases">
        <authorList>
            <person name="Jaros S."/>
            <person name="Januszkiewicz K."/>
            <person name="Wedrychowicz H."/>
        </authorList>
    </citation>
    <scope>NUCLEOTIDE SEQUENCE [LARGE SCALE GENOMIC DNA]</scope>
    <source>
        <strain evidence="1 2">DSM 27063</strain>
    </source>
</reference>
<proteinExistence type="predicted"/>
<gene>
    <name evidence="1" type="ORF">SAMN05444280_10419</name>
</gene>
<protein>
    <submittedName>
        <fullName evidence="1">Uncharacterized protein</fullName>
    </submittedName>
</protein>
<accession>A0A1M6CMH1</accession>